<name>A0ABT4UPB8_9BACT</name>
<evidence type="ECO:0000313" key="1">
    <source>
        <dbReference type="EMBL" id="MDA3616676.1"/>
    </source>
</evidence>
<dbReference type="InterPro" id="IPR036163">
    <property type="entry name" value="HMA_dom_sf"/>
</dbReference>
<reference evidence="1 2" key="1">
    <citation type="submission" date="2022-12" db="EMBL/GenBank/DDBJ databases">
        <title>Chitinophagaceae gen. sp. nov., a new member of the family Chitinophagaceae, isolated from soil in a chemical factory.</title>
        <authorList>
            <person name="Ke Z."/>
        </authorList>
    </citation>
    <scope>NUCLEOTIDE SEQUENCE [LARGE SCALE GENOMIC DNA]</scope>
    <source>
        <strain evidence="1 2">LY-5</strain>
    </source>
</reference>
<sequence length="152" mass="17174">MTLIDSIWSAEIFDLYSWYYLYDTLPFPQIIDDSFIGYLHSYSKILNHRILKSVNLINQSKNNTIPVLNRIRNFVLINISSMQEVIINVPDMQSRHCQTMVINAVVGVDGIHVRNVESGILTIAFISDNLEGEVIKAIERAGYTVSGIGGIQ</sequence>
<keyword evidence="2" id="KW-1185">Reference proteome</keyword>
<dbReference type="Gene3D" id="3.30.70.100">
    <property type="match status" value="1"/>
</dbReference>
<dbReference type="SUPFAM" id="SSF55008">
    <property type="entry name" value="HMA, heavy metal-associated domain"/>
    <property type="match status" value="1"/>
</dbReference>
<proteinExistence type="predicted"/>
<gene>
    <name evidence="1" type="ORF">O3P16_17830</name>
</gene>
<comment type="caution">
    <text evidence="1">The sequence shown here is derived from an EMBL/GenBank/DDBJ whole genome shotgun (WGS) entry which is preliminary data.</text>
</comment>
<evidence type="ECO:0000313" key="2">
    <source>
        <dbReference type="Proteomes" id="UP001210231"/>
    </source>
</evidence>
<accession>A0ABT4UPB8</accession>
<dbReference type="RefSeq" id="WP_407033006.1">
    <property type="nucleotide sequence ID" value="NZ_JAQGEF010000038.1"/>
</dbReference>
<protein>
    <submittedName>
        <fullName evidence="1">Heavy-metal-associated domain-containing protein</fullName>
    </submittedName>
</protein>
<dbReference type="EMBL" id="JAQGEF010000038">
    <property type="protein sequence ID" value="MDA3616676.1"/>
    <property type="molecule type" value="Genomic_DNA"/>
</dbReference>
<organism evidence="1 2">
    <name type="scientific">Polluticaenibacter yanchengensis</name>
    <dbReference type="NCBI Taxonomy" id="3014562"/>
    <lineage>
        <taxon>Bacteria</taxon>
        <taxon>Pseudomonadati</taxon>
        <taxon>Bacteroidota</taxon>
        <taxon>Chitinophagia</taxon>
        <taxon>Chitinophagales</taxon>
        <taxon>Chitinophagaceae</taxon>
        <taxon>Polluticaenibacter</taxon>
    </lineage>
</organism>
<dbReference type="Proteomes" id="UP001210231">
    <property type="component" value="Unassembled WGS sequence"/>
</dbReference>